<dbReference type="Gene3D" id="1.10.10.60">
    <property type="entry name" value="Homeodomain-like"/>
    <property type="match status" value="2"/>
</dbReference>
<accession>A0A9D1ZMC2</accession>
<dbReference type="AlphaFoldDB" id="A0A9D1ZMC2"/>
<sequence>MNKNMFQPVQPNNKKLPFGCRLQVDKTKQIILPHWHDTYEIDYVIQSSNQNFYLDGKTFDQSTNEIVCVNPYQIHGLNLPNDENRVAITLMIPLLFLDNLNINKLDLQIQNRIIDSKNEHYLLLKSLFRELYSILTVPEDVLSRTEEIGLVSAILGILFRYFSKKTAFVLNNYSSKRIRYIRDILEWLNSNYMNDVSIAEMAQRISLSESYFSHVFKQTVGQSPLNYLSSLRAVHAQQIIQNEDRTMTEIASMVGFSNVKSMNETFKKDLGITPYQYKIQQKKAGFDIF</sequence>
<dbReference type="InterPro" id="IPR018060">
    <property type="entry name" value="HTH_AraC"/>
</dbReference>
<evidence type="ECO:0000256" key="1">
    <source>
        <dbReference type="ARBA" id="ARBA00023015"/>
    </source>
</evidence>
<dbReference type="PANTHER" id="PTHR43280:SF2">
    <property type="entry name" value="HTH-TYPE TRANSCRIPTIONAL REGULATOR EXSA"/>
    <property type="match status" value="1"/>
</dbReference>
<dbReference type="Gene3D" id="2.60.120.10">
    <property type="entry name" value="Jelly Rolls"/>
    <property type="match status" value="1"/>
</dbReference>
<dbReference type="GO" id="GO:0003700">
    <property type="term" value="F:DNA-binding transcription factor activity"/>
    <property type="evidence" value="ECO:0007669"/>
    <property type="project" value="InterPro"/>
</dbReference>
<dbReference type="PROSITE" id="PS01124">
    <property type="entry name" value="HTH_ARAC_FAMILY_2"/>
    <property type="match status" value="1"/>
</dbReference>
<reference evidence="5" key="2">
    <citation type="submission" date="2021-04" db="EMBL/GenBank/DDBJ databases">
        <authorList>
            <person name="Gilroy R."/>
        </authorList>
    </citation>
    <scope>NUCLEOTIDE SEQUENCE</scope>
    <source>
        <strain evidence="5">3204</strain>
    </source>
</reference>
<dbReference type="SUPFAM" id="SSF51215">
    <property type="entry name" value="Regulatory protein AraC"/>
    <property type="match status" value="1"/>
</dbReference>
<gene>
    <name evidence="5" type="ORF">H9820_03640</name>
</gene>
<dbReference type="Pfam" id="PF12833">
    <property type="entry name" value="HTH_18"/>
    <property type="match status" value="1"/>
</dbReference>
<dbReference type="InterPro" id="IPR037923">
    <property type="entry name" value="HTH-like"/>
</dbReference>
<keyword evidence="1" id="KW-0805">Transcription regulation</keyword>
<evidence type="ECO:0000256" key="3">
    <source>
        <dbReference type="ARBA" id="ARBA00023163"/>
    </source>
</evidence>
<feature type="domain" description="HTH araC/xylS-type" evidence="4">
    <location>
        <begin position="182"/>
        <end position="280"/>
    </location>
</feature>
<keyword evidence="3" id="KW-0804">Transcription</keyword>
<dbReference type="InterPro" id="IPR009057">
    <property type="entry name" value="Homeodomain-like_sf"/>
</dbReference>
<protein>
    <submittedName>
        <fullName evidence="5">AraC family transcriptional regulator</fullName>
    </submittedName>
</protein>
<dbReference type="Pfam" id="PF02311">
    <property type="entry name" value="AraC_binding"/>
    <property type="match status" value="1"/>
</dbReference>
<evidence type="ECO:0000256" key="2">
    <source>
        <dbReference type="ARBA" id="ARBA00023125"/>
    </source>
</evidence>
<organism evidence="5 6">
    <name type="scientific">Candidatus Companilactobacillus pullicola</name>
    <dbReference type="NCBI Taxonomy" id="2838523"/>
    <lineage>
        <taxon>Bacteria</taxon>
        <taxon>Bacillati</taxon>
        <taxon>Bacillota</taxon>
        <taxon>Bacilli</taxon>
        <taxon>Lactobacillales</taxon>
        <taxon>Lactobacillaceae</taxon>
        <taxon>Companilactobacillus</taxon>
    </lineage>
</organism>
<dbReference type="SUPFAM" id="SSF46689">
    <property type="entry name" value="Homeodomain-like"/>
    <property type="match status" value="2"/>
</dbReference>
<comment type="caution">
    <text evidence="5">The sequence shown here is derived from an EMBL/GenBank/DDBJ whole genome shotgun (WGS) entry which is preliminary data.</text>
</comment>
<evidence type="ECO:0000313" key="5">
    <source>
        <dbReference type="EMBL" id="HIY92023.1"/>
    </source>
</evidence>
<evidence type="ECO:0000259" key="4">
    <source>
        <dbReference type="PROSITE" id="PS01124"/>
    </source>
</evidence>
<dbReference type="InterPro" id="IPR014710">
    <property type="entry name" value="RmlC-like_jellyroll"/>
</dbReference>
<dbReference type="SMART" id="SM00342">
    <property type="entry name" value="HTH_ARAC"/>
    <property type="match status" value="1"/>
</dbReference>
<dbReference type="EMBL" id="DXCM01000024">
    <property type="protein sequence ID" value="HIY92023.1"/>
    <property type="molecule type" value="Genomic_DNA"/>
</dbReference>
<reference evidence="5" key="1">
    <citation type="journal article" date="2021" name="PeerJ">
        <title>Extensive microbial diversity within the chicken gut microbiome revealed by metagenomics and culture.</title>
        <authorList>
            <person name="Gilroy R."/>
            <person name="Ravi A."/>
            <person name="Getino M."/>
            <person name="Pursley I."/>
            <person name="Horton D.L."/>
            <person name="Alikhan N.F."/>
            <person name="Baker D."/>
            <person name="Gharbi K."/>
            <person name="Hall N."/>
            <person name="Watson M."/>
            <person name="Adriaenssens E.M."/>
            <person name="Foster-Nyarko E."/>
            <person name="Jarju S."/>
            <person name="Secka A."/>
            <person name="Antonio M."/>
            <person name="Oren A."/>
            <person name="Chaudhuri R.R."/>
            <person name="La Ragione R."/>
            <person name="Hildebrand F."/>
            <person name="Pallen M.J."/>
        </authorList>
    </citation>
    <scope>NUCLEOTIDE SEQUENCE</scope>
    <source>
        <strain evidence="5">3204</strain>
    </source>
</reference>
<dbReference type="InterPro" id="IPR003313">
    <property type="entry name" value="AraC-bd"/>
</dbReference>
<evidence type="ECO:0000313" key="6">
    <source>
        <dbReference type="Proteomes" id="UP000824013"/>
    </source>
</evidence>
<dbReference type="GO" id="GO:0043565">
    <property type="term" value="F:sequence-specific DNA binding"/>
    <property type="evidence" value="ECO:0007669"/>
    <property type="project" value="InterPro"/>
</dbReference>
<dbReference type="Proteomes" id="UP000824013">
    <property type="component" value="Unassembled WGS sequence"/>
</dbReference>
<dbReference type="PANTHER" id="PTHR43280">
    <property type="entry name" value="ARAC-FAMILY TRANSCRIPTIONAL REGULATOR"/>
    <property type="match status" value="1"/>
</dbReference>
<keyword evidence="2" id="KW-0238">DNA-binding</keyword>
<proteinExistence type="predicted"/>
<name>A0A9D1ZMC2_9LACO</name>